<keyword evidence="3" id="KW-0472">Membrane</keyword>
<dbReference type="PANTHER" id="PTHR44472:SF1">
    <property type="entry name" value="DDB1 AND CUL4 ASSOCIATED FACTOR 4"/>
    <property type="match status" value="1"/>
</dbReference>
<proteinExistence type="predicted"/>
<evidence type="ECO:0000313" key="4">
    <source>
        <dbReference type="EMBL" id="RVW73317.1"/>
    </source>
</evidence>
<reference evidence="4 5" key="1">
    <citation type="journal article" date="2018" name="PLoS Genet.">
        <title>Population sequencing reveals clonal diversity and ancestral inbreeding in the grapevine cultivar Chardonnay.</title>
        <authorList>
            <person name="Roach M.J."/>
            <person name="Johnson D.L."/>
            <person name="Bohlmann J."/>
            <person name="van Vuuren H.J."/>
            <person name="Jones S.J."/>
            <person name="Pretorius I.S."/>
            <person name="Schmidt S.A."/>
            <person name="Borneman A.R."/>
        </authorList>
    </citation>
    <scope>NUCLEOTIDE SEQUENCE [LARGE SCALE GENOMIC DNA]</scope>
    <source>
        <strain evidence="5">cv. Chardonnay</strain>
        <tissue evidence="4">Leaf</tissue>
    </source>
</reference>
<evidence type="ECO:0000256" key="3">
    <source>
        <dbReference type="SAM" id="Phobius"/>
    </source>
</evidence>
<accession>A0A438GM87</accession>
<sequence>MQPRGPLSISLYYQFIFICISTWVFGLIITKEHEIAELPGFYYDVEKNRYFPIKAPIPGSSSSSTRLNKPPSLPKSGNNICKRIGIRAAKLLQSRELHGDVIPSKKGKCNFEKEYLKVLASQPLVWKYQETDRIGDGALEQISTDINTSDGQSPKDLLLTGGVNGYLRYC</sequence>
<dbReference type="Proteomes" id="UP000288805">
    <property type="component" value="Unassembled WGS sequence"/>
</dbReference>
<dbReference type="EMBL" id="QGNW01000394">
    <property type="protein sequence ID" value="RVW73317.1"/>
    <property type="molecule type" value="Genomic_DNA"/>
</dbReference>
<name>A0A438GM87_VITVI</name>
<protein>
    <submittedName>
        <fullName evidence="4">Uncharacterized protein</fullName>
    </submittedName>
</protein>
<evidence type="ECO:0000256" key="1">
    <source>
        <dbReference type="ARBA" id="ARBA00022574"/>
    </source>
</evidence>
<organism evidence="4 5">
    <name type="scientific">Vitis vinifera</name>
    <name type="common">Grape</name>
    <dbReference type="NCBI Taxonomy" id="29760"/>
    <lineage>
        <taxon>Eukaryota</taxon>
        <taxon>Viridiplantae</taxon>
        <taxon>Streptophyta</taxon>
        <taxon>Embryophyta</taxon>
        <taxon>Tracheophyta</taxon>
        <taxon>Spermatophyta</taxon>
        <taxon>Magnoliopsida</taxon>
        <taxon>eudicotyledons</taxon>
        <taxon>Gunneridae</taxon>
        <taxon>Pentapetalae</taxon>
        <taxon>rosids</taxon>
        <taxon>Vitales</taxon>
        <taxon>Vitaceae</taxon>
        <taxon>Viteae</taxon>
        <taxon>Vitis</taxon>
    </lineage>
</organism>
<gene>
    <name evidence="4" type="ORF">CK203_057770</name>
</gene>
<feature type="transmembrane region" description="Helical" evidence="3">
    <location>
        <begin position="12"/>
        <end position="30"/>
    </location>
</feature>
<evidence type="ECO:0000256" key="2">
    <source>
        <dbReference type="ARBA" id="ARBA00022737"/>
    </source>
</evidence>
<keyword evidence="1" id="KW-0853">WD repeat</keyword>
<dbReference type="InterPro" id="IPR052254">
    <property type="entry name" value="CUL4-DDB1_E3_ligase_receptor"/>
</dbReference>
<dbReference type="AlphaFoldDB" id="A0A438GM87"/>
<comment type="caution">
    <text evidence="4">The sequence shown here is derived from an EMBL/GenBank/DDBJ whole genome shotgun (WGS) entry which is preliminary data.</text>
</comment>
<evidence type="ECO:0000313" key="5">
    <source>
        <dbReference type="Proteomes" id="UP000288805"/>
    </source>
</evidence>
<dbReference type="PANTHER" id="PTHR44472">
    <property type="entry name" value="DDB1- AND CUL4-ASSOCIATED FACTOR 4-RELATED"/>
    <property type="match status" value="1"/>
</dbReference>
<dbReference type="OrthoDB" id="128867at2759"/>
<keyword evidence="3" id="KW-1133">Transmembrane helix</keyword>
<keyword evidence="3" id="KW-0812">Transmembrane</keyword>
<keyword evidence="2" id="KW-0677">Repeat</keyword>